<dbReference type="InterPro" id="IPR045844">
    <property type="entry name" value="RRM_Ist3-like"/>
</dbReference>
<dbReference type="Pfam" id="PF00076">
    <property type="entry name" value="RRM_1"/>
    <property type="match status" value="1"/>
</dbReference>
<feature type="compositionally biased region" description="Low complexity" evidence="1">
    <location>
        <begin position="500"/>
        <end position="513"/>
    </location>
</feature>
<dbReference type="SUPFAM" id="SSF54928">
    <property type="entry name" value="RNA-binding domain, RBD"/>
    <property type="match status" value="1"/>
</dbReference>
<dbReference type="GO" id="GO:0005686">
    <property type="term" value="C:U2 snRNP"/>
    <property type="evidence" value="ECO:0007669"/>
    <property type="project" value="TreeGrafter"/>
</dbReference>
<evidence type="ECO:0000313" key="3">
    <source>
        <dbReference type="Proteomes" id="UP000286415"/>
    </source>
</evidence>
<dbReference type="PANTHER" id="PTHR45880:SF1">
    <property type="entry name" value="RNA-BINDING MOTIF PROTEIN, X-LINKED 2"/>
    <property type="match status" value="1"/>
</dbReference>
<dbReference type="InterPro" id="IPR000504">
    <property type="entry name" value="RRM_dom"/>
</dbReference>
<dbReference type="EMBL" id="NIRI02000013">
    <property type="protein sequence ID" value="KAG5453307.1"/>
    <property type="molecule type" value="Genomic_DNA"/>
</dbReference>
<feature type="compositionally biased region" description="Polar residues" evidence="1">
    <location>
        <begin position="463"/>
        <end position="484"/>
    </location>
</feature>
<feature type="compositionally biased region" description="Basic and acidic residues" evidence="1">
    <location>
        <begin position="538"/>
        <end position="549"/>
    </location>
</feature>
<dbReference type="CDD" id="cd15517">
    <property type="entry name" value="PHD_TCF19_like"/>
    <property type="match status" value="1"/>
</dbReference>
<dbReference type="PANTHER" id="PTHR45880">
    <property type="entry name" value="RNA-BINDING MOTIF PROTEIN, X-LINKED 2"/>
    <property type="match status" value="1"/>
</dbReference>
<proteinExistence type="predicted"/>
<dbReference type="PROSITE" id="PS50102">
    <property type="entry name" value="RRM"/>
    <property type="match status" value="1"/>
</dbReference>
<feature type="compositionally biased region" description="Basic and acidic residues" evidence="1">
    <location>
        <begin position="424"/>
        <end position="436"/>
    </location>
</feature>
<dbReference type="OrthoDB" id="2573941at2759"/>
<name>A0A3R7GUY5_CLOSI</name>
<dbReference type="SMART" id="SM00360">
    <property type="entry name" value="RRM"/>
    <property type="match status" value="1"/>
</dbReference>
<dbReference type="Gene3D" id="3.30.70.330">
    <property type="match status" value="1"/>
</dbReference>
<dbReference type="GO" id="GO:0071011">
    <property type="term" value="C:precatalytic spliceosome"/>
    <property type="evidence" value="ECO:0007669"/>
    <property type="project" value="TreeGrafter"/>
</dbReference>
<gene>
    <name evidence="2" type="ORF">CSKR_104417</name>
</gene>
<dbReference type="InterPro" id="IPR035979">
    <property type="entry name" value="RBD_domain_sf"/>
</dbReference>
<dbReference type="InterPro" id="IPR012677">
    <property type="entry name" value="Nucleotide-bd_a/b_plait_sf"/>
</dbReference>
<sequence>MDLNRCGRNKCSSNVRRSMQCDTCKSWWEFKCAGLEEDQVSQLANFPDPFVCASHLYLEGEVHSANKKTAVKDETKSPLVNRKDQYECPALIGVLDAKLVLLYEALEDTNTRNTATCFSSAKSRIISRCCSRQVDAFIINGNPVTHSTEIKELGLRYSCASSVSHQVQFQVARARRLSPLILRSFYLGDTMVATCKLCVQPIVEFCPAFFSFIPKRSWCQSLGLELLWLRFRNSSNHLICPTARTNLCHYLFLLYYVRIFNSLPEQNLMNMRELGLGYTGTASSWHRQYKDSAWIFIGGLNFELTEGDIICVFSQYGEVVNINLVRDKKTGISKGFAFLCYEDQRSTVLATDNLNGIKLAGRIIRVDHVEKYKVPTDGTVDVGTGKKKRRIENINDKDAVSAFVREHGCGPEVMKHLKKLEAEAHKGSHNGSRDTLHSGNRRNLNDDNVSGYSRDARNPSPSPTRTLGSSNSQRYKTDDSISLSRTKKESSLSPPRKRSSLSPPRKQSSSVSPAHKQHDSQPSPPRRRTRCSPSTHRIKQESPEPYHRVRELSNSRATNAWPTGFPPLIQLTHGGDMLRRFLSSERTPSLGKFFLISVQNTIRHLFTRVLALANILPRAENLKSSATPFFHLCLSGGRQLLNDKNKTDPGNLGKSLAPVYQSVKNC</sequence>
<feature type="compositionally biased region" description="Polar residues" evidence="1">
    <location>
        <begin position="437"/>
        <end position="451"/>
    </location>
</feature>
<dbReference type="AlphaFoldDB" id="A0A3R7GUY5"/>
<evidence type="ECO:0000313" key="2">
    <source>
        <dbReference type="EMBL" id="KAG5453307.1"/>
    </source>
</evidence>
<keyword evidence="3" id="KW-1185">Reference proteome</keyword>
<dbReference type="GO" id="GO:0000398">
    <property type="term" value="P:mRNA splicing, via spliceosome"/>
    <property type="evidence" value="ECO:0007669"/>
    <property type="project" value="InterPro"/>
</dbReference>
<reference evidence="2 3" key="1">
    <citation type="journal article" date="2018" name="Biotechnol. Adv.">
        <title>Improved genomic resources and new bioinformatic workflow for the carcinogenic parasite Clonorchis sinensis: Biotechnological implications.</title>
        <authorList>
            <person name="Wang D."/>
            <person name="Korhonen P.K."/>
            <person name="Gasser R.B."/>
            <person name="Young N.D."/>
        </authorList>
    </citation>
    <scope>NUCLEOTIDE SEQUENCE [LARGE SCALE GENOMIC DNA]</scope>
    <source>
        <strain evidence="2">Cs-k2</strain>
    </source>
</reference>
<accession>A0A3R7GUY5</accession>
<dbReference type="GO" id="GO:0003723">
    <property type="term" value="F:RNA binding"/>
    <property type="evidence" value="ECO:0007669"/>
    <property type="project" value="UniProtKB-UniRule"/>
</dbReference>
<protein>
    <submittedName>
        <fullName evidence="2">RNA-binding motif protein, X-linked 2</fullName>
    </submittedName>
</protein>
<dbReference type="STRING" id="79923.A0A3R7GUY5"/>
<comment type="caution">
    <text evidence="2">The sequence shown here is derived from an EMBL/GenBank/DDBJ whole genome shotgun (WGS) entry which is preliminary data.</text>
</comment>
<dbReference type="GO" id="GO:0071013">
    <property type="term" value="C:catalytic step 2 spliceosome"/>
    <property type="evidence" value="ECO:0007669"/>
    <property type="project" value="TreeGrafter"/>
</dbReference>
<feature type="region of interest" description="Disordered" evidence="1">
    <location>
        <begin position="424"/>
        <end position="549"/>
    </location>
</feature>
<reference evidence="2 3" key="2">
    <citation type="journal article" date="2021" name="Genomics">
        <title>High-quality reference genome for Clonorchis sinensis.</title>
        <authorList>
            <person name="Young N.D."/>
            <person name="Stroehlein A.J."/>
            <person name="Kinkar L."/>
            <person name="Wang T."/>
            <person name="Sohn W.M."/>
            <person name="Chang B.C.H."/>
            <person name="Kaur P."/>
            <person name="Weisz D."/>
            <person name="Dudchenko O."/>
            <person name="Aiden E.L."/>
            <person name="Korhonen P.K."/>
            <person name="Gasser R.B."/>
        </authorList>
    </citation>
    <scope>NUCLEOTIDE SEQUENCE [LARGE SCALE GENOMIC DNA]</scope>
    <source>
        <strain evidence="2">Cs-k2</strain>
    </source>
</reference>
<dbReference type="InParanoid" id="A0A3R7GUY5"/>
<evidence type="ECO:0000256" key="1">
    <source>
        <dbReference type="SAM" id="MobiDB-lite"/>
    </source>
</evidence>
<organism evidence="2 3">
    <name type="scientific">Clonorchis sinensis</name>
    <name type="common">Chinese liver fluke</name>
    <dbReference type="NCBI Taxonomy" id="79923"/>
    <lineage>
        <taxon>Eukaryota</taxon>
        <taxon>Metazoa</taxon>
        <taxon>Spiralia</taxon>
        <taxon>Lophotrochozoa</taxon>
        <taxon>Platyhelminthes</taxon>
        <taxon>Trematoda</taxon>
        <taxon>Digenea</taxon>
        <taxon>Opisthorchiida</taxon>
        <taxon>Opisthorchiata</taxon>
        <taxon>Opisthorchiidae</taxon>
        <taxon>Clonorchis</taxon>
    </lineage>
</organism>
<dbReference type="SUPFAM" id="SSF57903">
    <property type="entry name" value="FYVE/PHD zinc finger"/>
    <property type="match status" value="1"/>
</dbReference>
<dbReference type="InterPro" id="IPR011011">
    <property type="entry name" value="Znf_FYVE_PHD"/>
</dbReference>
<dbReference type="InterPro" id="IPR051847">
    <property type="entry name" value="RNA_proc/Spliceosome_comp"/>
</dbReference>
<dbReference type="CDD" id="cd12411">
    <property type="entry name" value="RRM_ist3_like"/>
    <property type="match status" value="1"/>
</dbReference>
<dbReference type="Proteomes" id="UP000286415">
    <property type="component" value="Unassembled WGS sequence"/>
</dbReference>